<dbReference type="InterPro" id="IPR036047">
    <property type="entry name" value="F-box-like_dom_sf"/>
</dbReference>
<dbReference type="AlphaFoldDB" id="A0A6A2XLY9"/>
<evidence type="ECO:0000259" key="1">
    <source>
        <dbReference type="PROSITE" id="PS50181"/>
    </source>
</evidence>
<reference evidence="2" key="1">
    <citation type="submission" date="2019-09" db="EMBL/GenBank/DDBJ databases">
        <title>Draft genome information of white flower Hibiscus syriacus.</title>
        <authorList>
            <person name="Kim Y.-M."/>
        </authorList>
    </citation>
    <scope>NUCLEOTIDE SEQUENCE [LARGE SCALE GENOMIC DNA]</scope>
    <source>
        <strain evidence="2">YM2019G1</strain>
    </source>
</reference>
<gene>
    <name evidence="2" type="ORF">F3Y22_tig00116962pilonHSYRG00262</name>
</gene>
<dbReference type="EMBL" id="VEPZ02001737">
    <property type="protein sequence ID" value="KAE8659399.1"/>
    <property type="molecule type" value="Genomic_DNA"/>
</dbReference>
<dbReference type="Gene3D" id="1.20.1280.50">
    <property type="match status" value="1"/>
</dbReference>
<sequence>MMDRLPHDVILEILSRLPITTLVQSKSVCRSWRSIIGGSLLANKHLLHMAENDPCIIFQSHSLIQNQYYFVDFAAFSEGNKSLKKIQASTILHKSTFAIHKSAFFGKLMHATLVGSSNGLLCFDNISQIHTCNPLTGDLVELPKLARNPGELGILGFGFSPTKKEYKVVEIAYQRRRFRTESYHPASNSFQPWVRILTLGGSQWRSLGMVSYKFVRPISQVIVSGRLHWITQPGIIMNNRVISFDLTAEQFQEVPQPDYGTLNKQFYELVVLRGHLCAAVPNASLGLDIWVMKEYNVKESWVKEFIIGGSLPEEIHSIPATRSEFRAVCRFRSGEILLEHRSKSFFLYDPVNEKFENLVLKGVPNWSKTVVHVGSLVSI</sequence>
<dbReference type="PANTHER" id="PTHR31672:SF10">
    <property type="entry name" value="F-BOX DOMAIN-CONTAINING PROTEIN"/>
    <property type="match status" value="1"/>
</dbReference>
<dbReference type="NCBIfam" id="TIGR01640">
    <property type="entry name" value="F_box_assoc_1"/>
    <property type="match status" value="1"/>
</dbReference>
<dbReference type="Pfam" id="PF00646">
    <property type="entry name" value="F-box"/>
    <property type="match status" value="1"/>
</dbReference>
<proteinExistence type="predicted"/>
<dbReference type="InterPro" id="IPR013187">
    <property type="entry name" value="F-box-assoc_dom_typ3"/>
</dbReference>
<accession>A0A6A2XLY9</accession>
<dbReference type="InterPro" id="IPR050796">
    <property type="entry name" value="SCF_F-box_component"/>
</dbReference>
<dbReference type="InterPro" id="IPR017451">
    <property type="entry name" value="F-box-assoc_interact_dom"/>
</dbReference>
<keyword evidence="3" id="KW-1185">Reference proteome</keyword>
<dbReference type="OrthoDB" id="1894463at2759"/>
<dbReference type="Pfam" id="PF08268">
    <property type="entry name" value="FBA_3"/>
    <property type="match status" value="1"/>
</dbReference>
<evidence type="ECO:0000313" key="3">
    <source>
        <dbReference type="Proteomes" id="UP000436088"/>
    </source>
</evidence>
<organism evidence="2 3">
    <name type="scientific">Hibiscus syriacus</name>
    <name type="common">Rose of Sharon</name>
    <dbReference type="NCBI Taxonomy" id="106335"/>
    <lineage>
        <taxon>Eukaryota</taxon>
        <taxon>Viridiplantae</taxon>
        <taxon>Streptophyta</taxon>
        <taxon>Embryophyta</taxon>
        <taxon>Tracheophyta</taxon>
        <taxon>Spermatophyta</taxon>
        <taxon>Magnoliopsida</taxon>
        <taxon>eudicotyledons</taxon>
        <taxon>Gunneridae</taxon>
        <taxon>Pentapetalae</taxon>
        <taxon>rosids</taxon>
        <taxon>malvids</taxon>
        <taxon>Malvales</taxon>
        <taxon>Malvaceae</taxon>
        <taxon>Malvoideae</taxon>
        <taxon>Hibiscus</taxon>
    </lineage>
</organism>
<dbReference type="SUPFAM" id="SSF81383">
    <property type="entry name" value="F-box domain"/>
    <property type="match status" value="1"/>
</dbReference>
<dbReference type="Proteomes" id="UP000436088">
    <property type="component" value="Unassembled WGS sequence"/>
</dbReference>
<name>A0A6A2XLY9_HIBSY</name>
<evidence type="ECO:0000313" key="2">
    <source>
        <dbReference type="EMBL" id="KAE8659399.1"/>
    </source>
</evidence>
<dbReference type="PROSITE" id="PS50181">
    <property type="entry name" value="FBOX"/>
    <property type="match status" value="1"/>
</dbReference>
<comment type="caution">
    <text evidence="2">The sequence shown here is derived from an EMBL/GenBank/DDBJ whole genome shotgun (WGS) entry which is preliminary data.</text>
</comment>
<protein>
    <submittedName>
        <fullName evidence="2">F-box and associated interaction domains-containing protein, putative isoform 2</fullName>
    </submittedName>
</protein>
<dbReference type="PANTHER" id="PTHR31672">
    <property type="entry name" value="BNACNNG10540D PROTEIN"/>
    <property type="match status" value="1"/>
</dbReference>
<dbReference type="SMART" id="SM00256">
    <property type="entry name" value="FBOX"/>
    <property type="match status" value="1"/>
</dbReference>
<dbReference type="InterPro" id="IPR001810">
    <property type="entry name" value="F-box_dom"/>
</dbReference>
<feature type="domain" description="F-box" evidence="1">
    <location>
        <begin position="1"/>
        <end position="45"/>
    </location>
</feature>